<dbReference type="InterPro" id="IPR000795">
    <property type="entry name" value="T_Tr_GTP-bd_dom"/>
</dbReference>
<proteinExistence type="inferred from homology"/>
<feature type="compositionally biased region" description="Basic and acidic residues" evidence="11">
    <location>
        <begin position="234"/>
        <end position="246"/>
    </location>
</feature>
<comment type="subunit">
    <text evidence="9">Component of the Dom34-Hbs1 complex, also named Pelota-HBS1L complex, composed of dom34 and hbs1.</text>
</comment>
<dbReference type="InterPro" id="IPR050100">
    <property type="entry name" value="TRAFAC_GTPase_members"/>
</dbReference>
<dbReference type="Gene3D" id="2.40.30.10">
    <property type="entry name" value="Translation factors"/>
    <property type="match status" value="2"/>
</dbReference>
<feature type="compositionally biased region" description="Acidic residues" evidence="11">
    <location>
        <begin position="12"/>
        <end position="22"/>
    </location>
</feature>
<dbReference type="InParanoid" id="A0A0L0HDZ3"/>
<evidence type="ECO:0000256" key="2">
    <source>
        <dbReference type="ARBA" id="ARBA00007249"/>
    </source>
</evidence>
<dbReference type="OMA" id="DTHHETH"/>
<dbReference type="Gene3D" id="3.40.50.300">
    <property type="entry name" value="P-loop containing nucleotide triphosphate hydrolases"/>
    <property type="match status" value="1"/>
</dbReference>
<name>A0A0L0HDZ3_SPIPD</name>
<dbReference type="InterPro" id="IPR054696">
    <property type="entry name" value="GTP-eEF1A_C"/>
</dbReference>
<protein>
    <recommendedName>
        <fullName evidence="10">Elongation factor 1 alpha-like protein</fullName>
    </recommendedName>
</protein>
<keyword evidence="7" id="KW-0342">GTP-binding</keyword>
<evidence type="ECO:0000256" key="4">
    <source>
        <dbReference type="ARBA" id="ARBA00022741"/>
    </source>
</evidence>
<dbReference type="FunFam" id="2.40.30.10:FF:000020">
    <property type="entry name" value="Translation elongation factor EF-1"/>
    <property type="match status" value="1"/>
</dbReference>
<keyword evidence="3" id="KW-0963">Cytoplasm</keyword>
<feature type="region of interest" description="Disordered" evidence="11">
    <location>
        <begin position="108"/>
        <end position="128"/>
    </location>
</feature>
<keyword evidence="4" id="KW-0547">Nucleotide-binding</keyword>
<dbReference type="Pfam" id="PF00009">
    <property type="entry name" value="GTP_EFTU"/>
    <property type="match status" value="1"/>
</dbReference>
<feature type="compositionally biased region" description="Low complexity" evidence="11">
    <location>
        <begin position="676"/>
        <end position="702"/>
    </location>
</feature>
<dbReference type="FunFam" id="2.40.30.10:FF:000070">
    <property type="entry name" value="Translation elongation factor EF-1 subunit"/>
    <property type="match status" value="1"/>
</dbReference>
<feature type="compositionally biased region" description="Low complexity" evidence="11">
    <location>
        <begin position="258"/>
        <end position="283"/>
    </location>
</feature>
<feature type="region of interest" description="Disordered" evidence="11">
    <location>
        <begin position="655"/>
        <end position="704"/>
    </location>
</feature>
<dbReference type="PROSITE" id="PS51722">
    <property type="entry name" value="G_TR_2"/>
    <property type="match status" value="1"/>
</dbReference>
<evidence type="ECO:0000256" key="5">
    <source>
        <dbReference type="ARBA" id="ARBA00022801"/>
    </source>
</evidence>
<feature type="compositionally biased region" description="Polar residues" evidence="11">
    <location>
        <begin position="204"/>
        <end position="215"/>
    </location>
</feature>
<dbReference type="AlphaFoldDB" id="A0A0L0HDZ3"/>
<feature type="compositionally biased region" description="Polar residues" evidence="11">
    <location>
        <begin position="248"/>
        <end position="257"/>
    </location>
</feature>
<feature type="region of interest" description="Disordered" evidence="11">
    <location>
        <begin position="606"/>
        <end position="640"/>
    </location>
</feature>
<comment type="similarity">
    <text evidence="2">Belongs to the TRAFAC class translation factor GTPase superfamily. Classic translation factor GTPase family. EF-Tu/EF-1A subfamily.</text>
</comment>
<dbReference type="PANTHER" id="PTHR23115">
    <property type="entry name" value="TRANSLATION FACTOR"/>
    <property type="match status" value="1"/>
</dbReference>
<dbReference type="GO" id="GO:1990533">
    <property type="term" value="C:Dom34-Hbs1 complex"/>
    <property type="evidence" value="ECO:0007669"/>
    <property type="project" value="UniProtKB-ARBA"/>
</dbReference>
<keyword evidence="6" id="KW-0648">Protein biosynthesis</keyword>
<dbReference type="SUPFAM" id="SSF50465">
    <property type="entry name" value="EF-Tu/eEF-1alpha/eIF2-gamma C-terminal domain"/>
    <property type="match status" value="1"/>
</dbReference>
<dbReference type="FunFam" id="3.40.50.300:FF:000204">
    <property type="entry name" value="Translation elongation factor Tu"/>
    <property type="match status" value="1"/>
</dbReference>
<sequence length="1161" mass="123327">MSRHRNIRNINLDDELDEDYDDDDYYDEEEYDGDYTYEAQGGHTVASFIDTEQKPVTETRGAINLVEEVRNIVGDDFPTEQISDVLQDSGNDIERAVNLLYDQGPRIAPPPGFPVAPPPGFALKSDSRQPASRIAGLKSDKTLTIIQAEEDGVAFRTAYPVTVEISKLPLKDTGTNSQKRQLVDGIESMESDSGKTIDVETSRSPRQVEQASTTVPDIKEQAGQTTHSPTDSFRLIDARSSAKHDAVSATSSANSMYGSLPAPSSLGSSLLSSLPASGQSLAPFAFPQGLAGAPPSEQRAKETAVSSLSQAQPLSSLLLQSPSSNLSQTNSLFPLQPQGTLLSSLHQSTSSLTKSGDAIGVLGNSLAPENAVKSVPFPVPAVPQSQSLSSLLSNTRSPSGALPLSSLASVSLGNTMAATPLSLSNLSSLSGTSGLLGATQKSSINDAPGLSQLASNSANIMSGTDAIRSALAAFSLQSAGNASEGSLGTVPAASTKEPLSVFPTPFKTLPNSGIGKPDAETSIPFSTPKSQPVRLPTTIPLRSSKPRHHSDANDDPLVAAPSTFAQFFTHHENGDKTSAISNDFLSSPFVPADDVAPFAFDAPSPDDVVNQARSKIGPSGKSAKLPSSKPTPQIRKKQEPIPEPMDQLQMDLSGLNLAPPKSATLAPPPAMARTVSASSSNSSLAPPAMARTGSSSSTGRSSPKLKRINVAEEYKKRNAEKESLNLVVVGHVDAGKSTLMGHVLYLLGEVNERTMKKYERDAEKMKKSSFAYAWVLDETEEERTRGVTIDVAITKFHTPHRKFTLLDAPGHRDFIPNMMSGAAQADVAILVVDATPGEFETGFDSGGQTREHAVLLRSLGVTQLIVAVNKLDVVDWSKTRFDEISEKLSHFLSQVGFRKQKVAFIPTSGYTGENLVKRESDKLNAWYSGSTLVEQIDAFEAPQRAVDKPFRLSIADYFKGGIGAGGGGAVSVSGRIEAGGIQVGEVVLVMPINEYGTVRALEVSEEAVKWAAAGDSVLMSLTGVEIAHINVGSILCDPSAPVAVTSHFRAQIVTFDIQIPLTIGVPVVLHHQSLTEQSTITKLSALLNKSTGETIKKNPRALPKNVTAVVEIKTSRPICLETFKDSKELGRFMLRAGPVTVAAGIVLEILSFERGLPVERT</sequence>
<dbReference type="InterPro" id="IPR009000">
    <property type="entry name" value="Transl_B-barrel_sf"/>
</dbReference>
<dbReference type="SUPFAM" id="SSF50447">
    <property type="entry name" value="Translation proteins"/>
    <property type="match status" value="1"/>
</dbReference>
<feature type="compositionally biased region" description="Pro residues" evidence="11">
    <location>
        <begin position="108"/>
        <end position="120"/>
    </location>
</feature>
<dbReference type="VEuPathDB" id="FungiDB:SPPG_05450"/>
<evidence type="ECO:0000256" key="8">
    <source>
        <dbReference type="ARBA" id="ARBA00049117"/>
    </source>
</evidence>
<dbReference type="GO" id="GO:0003746">
    <property type="term" value="F:translation elongation factor activity"/>
    <property type="evidence" value="ECO:0007669"/>
    <property type="project" value="UniProtKB-KW"/>
</dbReference>
<dbReference type="OrthoDB" id="342024at2759"/>
<dbReference type="GeneID" id="27688822"/>
<evidence type="ECO:0000256" key="9">
    <source>
        <dbReference type="ARBA" id="ARBA00063537"/>
    </source>
</evidence>
<dbReference type="GO" id="GO:0005829">
    <property type="term" value="C:cytosol"/>
    <property type="evidence" value="ECO:0007669"/>
    <property type="project" value="GOC"/>
</dbReference>
<dbReference type="Proteomes" id="UP000053201">
    <property type="component" value="Unassembled WGS sequence"/>
</dbReference>
<dbReference type="InterPro" id="IPR009001">
    <property type="entry name" value="Transl_elong_EF1A/Init_IF2_C"/>
</dbReference>
<dbReference type="EMBL" id="KQ257458">
    <property type="protein sequence ID" value="KNC99194.1"/>
    <property type="molecule type" value="Genomic_DNA"/>
</dbReference>
<dbReference type="Pfam" id="PF03144">
    <property type="entry name" value="GTP_EFTU_D2"/>
    <property type="match status" value="1"/>
</dbReference>
<evidence type="ECO:0000259" key="12">
    <source>
        <dbReference type="PROSITE" id="PS51722"/>
    </source>
</evidence>
<keyword evidence="14" id="KW-1185">Reference proteome</keyword>
<dbReference type="Pfam" id="PF22594">
    <property type="entry name" value="GTP-eEF1A_C"/>
    <property type="match status" value="1"/>
</dbReference>
<feature type="compositionally biased region" description="Basic and acidic residues" evidence="11">
    <location>
        <begin position="192"/>
        <end position="203"/>
    </location>
</feature>
<keyword evidence="13" id="KW-0251">Elongation factor</keyword>
<dbReference type="CDD" id="cd04093">
    <property type="entry name" value="HBS1_C_III"/>
    <property type="match status" value="1"/>
</dbReference>
<feature type="region of interest" description="Disordered" evidence="11">
    <location>
        <begin position="505"/>
        <end position="555"/>
    </location>
</feature>
<evidence type="ECO:0000256" key="10">
    <source>
        <dbReference type="ARBA" id="ARBA00074866"/>
    </source>
</evidence>
<gene>
    <name evidence="13" type="ORF">SPPG_05450</name>
</gene>
<dbReference type="RefSeq" id="XP_016607234.1">
    <property type="nucleotide sequence ID" value="XM_016753663.1"/>
</dbReference>
<keyword evidence="5" id="KW-0378">Hydrolase</keyword>
<evidence type="ECO:0000256" key="6">
    <source>
        <dbReference type="ARBA" id="ARBA00022917"/>
    </source>
</evidence>
<evidence type="ECO:0000313" key="13">
    <source>
        <dbReference type="EMBL" id="KNC99194.1"/>
    </source>
</evidence>
<dbReference type="GO" id="GO:0005525">
    <property type="term" value="F:GTP binding"/>
    <property type="evidence" value="ECO:0007669"/>
    <property type="project" value="UniProtKB-KW"/>
</dbReference>
<dbReference type="eggNOG" id="KOG0458">
    <property type="taxonomic scope" value="Eukaryota"/>
</dbReference>
<reference evidence="13 14" key="1">
    <citation type="submission" date="2009-08" db="EMBL/GenBank/DDBJ databases">
        <title>The Genome Sequence of Spizellomyces punctatus strain DAOM BR117.</title>
        <authorList>
            <consortium name="The Broad Institute Genome Sequencing Platform"/>
            <person name="Russ C."/>
            <person name="Cuomo C."/>
            <person name="Shea T."/>
            <person name="Young S.K."/>
            <person name="Zeng Q."/>
            <person name="Koehrsen M."/>
            <person name="Haas B."/>
            <person name="Borodovsky M."/>
            <person name="Guigo R."/>
            <person name="Alvarado L."/>
            <person name="Berlin A."/>
            <person name="Bochicchio J."/>
            <person name="Borenstein D."/>
            <person name="Chapman S."/>
            <person name="Chen Z."/>
            <person name="Engels R."/>
            <person name="Freedman E."/>
            <person name="Gellesch M."/>
            <person name="Goldberg J."/>
            <person name="Griggs A."/>
            <person name="Gujja S."/>
            <person name="Heiman D."/>
            <person name="Hepburn T."/>
            <person name="Howarth C."/>
            <person name="Jen D."/>
            <person name="Larson L."/>
            <person name="Lewis B."/>
            <person name="Mehta T."/>
            <person name="Park D."/>
            <person name="Pearson M."/>
            <person name="Roberts A."/>
            <person name="Saif S."/>
            <person name="Shenoy N."/>
            <person name="Sisk P."/>
            <person name="Stolte C."/>
            <person name="Sykes S."/>
            <person name="Thomson T."/>
            <person name="Walk T."/>
            <person name="White J."/>
            <person name="Yandava C."/>
            <person name="Burger G."/>
            <person name="Gray M.W."/>
            <person name="Holland P.W.H."/>
            <person name="King N."/>
            <person name="Lang F.B.F."/>
            <person name="Roger A.J."/>
            <person name="Ruiz-Trillo I."/>
            <person name="Lander E."/>
            <person name="Nusbaum C."/>
        </authorList>
    </citation>
    <scope>NUCLEOTIDE SEQUENCE [LARGE SCALE GENOMIC DNA]</scope>
    <source>
        <strain evidence="13 14">DAOM BR117</strain>
    </source>
</reference>
<comment type="subcellular location">
    <subcellularLocation>
        <location evidence="1">Cytoplasm</location>
    </subcellularLocation>
</comment>
<evidence type="ECO:0000313" key="14">
    <source>
        <dbReference type="Proteomes" id="UP000053201"/>
    </source>
</evidence>
<dbReference type="CDD" id="cd14279">
    <property type="entry name" value="CUE"/>
    <property type="match status" value="1"/>
</dbReference>
<dbReference type="SUPFAM" id="SSF52540">
    <property type="entry name" value="P-loop containing nucleoside triphosphate hydrolases"/>
    <property type="match status" value="1"/>
</dbReference>
<feature type="compositionally biased region" description="Polar residues" evidence="11">
    <location>
        <begin position="222"/>
        <end position="231"/>
    </location>
</feature>
<feature type="region of interest" description="Disordered" evidence="11">
    <location>
        <begin position="1"/>
        <end position="22"/>
    </location>
</feature>
<organism evidence="13 14">
    <name type="scientific">Spizellomyces punctatus (strain DAOM BR117)</name>
    <dbReference type="NCBI Taxonomy" id="645134"/>
    <lineage>
        <taxon>Eukaryota</taxon>
        <taxon>Fungi</taxon>
        <taxon>Fungi incertae sedis</taxon>
        <taxon>Chytridiomycota</taxon>
        <taxon>Chytridiomycota incertae sedis</taxon>
        <taxon>Chytridiomycetes</taxon>
        <taxon>Spizellomycetales</taxon>
        <taxon>Spizellomycetaceae</taxon>
        <taxon>Spizellomyces</taxon>
    </lineage>
</organism>
<comment type="catalytic activity">
    <reaction evidence="8">
        <text>GTP + H2O = GDP + phosphate + H(+)</text>
        <dbReference type="Rhea" id="RHEA:19669"/>
        <dbReference type="ChEBI" id="CHEBI:15377"/>
        <dbReference type="ChEBI" id="CHEBI:15378"/>
        <dbReference type="ChEBI" id="CHEBI:37565"/>
        <dbReference type="ChEBI" id="CHEBI:43474"/>
        <dbReference type="ChEBI" id="CHEBI:58189"/>
    </reaction>
    <physiologicalReaction direction="left-to-right" evidence="8">
        <dbReference type="Rhea" id="RHEA:19670"/>
    </physiologicalReaction>
</comment>
<dbReference type="CDD" id="cd16267">
    <property type="entry name" value="HBS1-like_II"/>
    <property type="match status" value="1"/>
</dbReference>
<evidence type="ECO:0000256" key="3">
    <source>
        <dbReference type="ARBA" id="ARBA00022490"/>
    </source>
</evidence>
<dbReference type="InterPro" id="IPR027417">
    <property type="entry name" value="P-loop_NTPase"/>
</dbReference>
<feature type="domain" description="Tr-type G" evidence="12">
    <location>
        <begin position="721"/>
        <end position="944"/>
    </location>
</feature>
<accession>A0A0L0HDZ3</accession>
<dbReference type="CDD" id="cd01883">
    <property type="entry name" value="EF1_alpha"/>
    <property type="match status" value="1"/>
</dbReference>
<dbReference type="GO" id="GO:0002184">
    <property type="term" value="P:cytoplasmic translational termination"/>
    <property type="evidence" value="ECO:0007669"/>
    <property type="project" value="UniProtKB-ARBA"/>
</dbReference>
<evidence type="ECO:0000256" key="11">
    <source>
        <dbReference type="SAM" id="MobiDB-lite"/>
    </source>
</evidence>
<evidence type="ECO:0000256" key="1">
    <source>
        <dbReference type="ARBA" id="ARBA00004496"/>
    </source>
</evidence>
<dbReference type="InterPro" id="IPR004161">
    <property type="entry name" value="EFTu-like_2"/>
</dbReference>
<dbReference type="STRING" id="645134.A0A0L0HDZ3"/>
<feature type="region of interest" description="Disordered" evidence="11">
    <location>
        <begin position="171"/>
        <end position="307"/>
    </location>
</feature>
<dbReference type="PRINTS" id="PR00315">
    <property type="entry name" value="ELONGATNFCT"/>
</dbReference>
<dbReference type="GO" id="GO:0003924">
    <property type="term" value="F:GTPase activity"/>
    <property type="evidence" value="ECO:0007669"/>
    <property type="project" value="InterPro"/>
</dbReference>
<evidence type="ECO:0000256" key="7">
    <source>
        <dbReference type="ARBA" id="ARBA00023134"/>
    </source>
</evidence>